<feature type="transmembrane region" description="Helical" evidence="1">
    <location>
        <begin position="128"/>
        <end position="149"/>
    </location>
</feature>
<accession>A0ABX0R8F1</accession>
<evidence type="ECO:0000313" key="3">
    <source>
        <dbReference type="Proteomes" id="UP001515683"/>
    </source>
</evidence>
<proteinExistence type="predicted"/>
<feature type="transmembrane region" description="Helical" evidence="1">
    <location>
        <begin position="36"/>
        <end position="53"/>
    </location>
</feature>
<reference evidence="2 3" key="1">
    <citation type="journal article" date="2019" name="bioRxiv">
        <title>Bacteria contribute to plant secondary compound degradation in a generalist herbivore system.</title>
        <authorList>
            <person name="Francoeur C.B."/>
            <person name="Khadempour L."/>
            <person name="Moreira-Soto R.D."/>
            <person name="Gotting K."/>
            <person name="Book A.J."/>
            <person name="Pinto-Tomas A.A."/>
            <person name="Keefover-Ring K."/>
            <person name="Currie C.R."/>
        </authorList>
    </citation>
    <scope>NUCLEOTIDE SEQUENCE [LARGE SCALE GENOMIC DNA]</scope>
    <source>
        <strain evidence="2">Acro-835</strain>
    </source>
</reference>
<dbReference type="EMBL" id="VWXF01000002">
    <property type="protein sequence ID" value="NIF21650.1"/>
    <property type="molecule type" value="Genomic_DNA"/>
</dbReference>
<name>A0ABX0R8F1_9GAMM</name>
<keyword evidence="1" id="KW-0812">Transmembrane</keyword>
<organism evidence="2 3">
    <name type="scientific">Candidatus Pantoea multigeneris</name>
    <dbReference type="NCBI Taxonomy" id="2608357"/>
    <lineage>
        <taxon>Bacteria</taxon>
        <taxon>Pseudomonadati</taxon>
        <taxon>Pseudomonadota</taxon>
        <taxon>Gammaproteobacteria</taxon>
        <taxon>Enterobacterales</taxon>
        <taxon>Erwiniaceae</taxon>
        <taxon>Pantoea</taxon>
    </lineage>
</organism>
<keyword evidence="3" id="KW-1185">Reference proteome</keyword>
<feature type="transmembrane region" description="Helical" evidence="1">
    <location>
        <begin position="92"/>
        <end position="116"/>
    </location>
</feature>
<feature type="transmembrane region" description="Helical" evidence="1">
    <location>
        <begin position="59"/>
        <end position="80"/>
    </location>
</feature>
<keyword evidence="1" id="KW-1133">Transmembrane helix</keyword>
<comment type="caution">
    <text evidence="2">The sequence shown here is derived from an EMBL/GenBank/DDBJ whole genome shotgun (WGS) entry which is preliminary data.</text>
</comment>
<gene>
    <name evidence="2" type="ORF">F3J40_08590</name>
</gene>
<keyword evidence="1" id="KW-0472">Membrane</keyword>
<feature type="transmembrane region" description="Helical" evidence="1">
    <location>
        <begin position="6"/>
        <end position="24"/>
    </location>
</feature>
<sequence>MLGIVSGTPIWVFILLAVVAAYCITFCFEKVVNIKFLLLIPVCFMIFSFINLLQQDDVFVAILTWVLGCVIGGSLAKKIFGPKTYRLGQKEGTVTVSGTYSVIIIFLIYFPLRYYIGYSQATAENHHLSHALIILLAVSSGCVVGFFTLRSYIIYQRYKALSGASSAQ</sequence>
<evidence type="ECO:0008006" key="4">
    <source>
        <dbReference type="Google" id="ProtNLM"/>
    </source>
</evidence>
<dbReference type="RefSeq" id="WP_167013705.1">
    <property type="nucleotide sequence ID" value="NZ_VWXF01000002.1"/>
</dbReference>
<dbReference type="Proteomes" id="UP001515683">
    <property type="component" value="Unassembled WGS sequence"/>
</dbReference>
<protein>
    <recommendedName>
        <fullName evidence="4">DUF1453 domain-containing protein</fullName>
    </recommendedName>
</protein>
<evidence type="ECO:0000256" key="1">
    <source>
        <dbReference type="SAM" id="Phobius"/>
    </source>
</evidence>
<evidence type="ECO:0000313" key="2">
    <source>
        <dbReference type="EMBL" id="NIF21650.1"/>
    </source>
</evidence>